<evidence type="ECO:0000259" key="5">
    <source>
        <dbReference type="Pfam" id="PF00394"/>
    </source>
</evidence>
<dbReference type="InterPro" id="IPR011706">
    <property type="entry name" value="Cu-oxidase_C"/>
</dbReference>
<evidence type="ECO:0000313" key="8">
    <source>
        <dbReference type="EMBL" id="CAK7273405.1"/>
    </source>
</evidence>
<dbReference type="PANTHER" id="PTHR11709">
    <property type="entry name" value="MULTI-COPPER OXIDASE"/>
    <property type="match status" value="1"/>
</dbReference>
<keyword evidence="9" id="KW-1185">Reference proteome</keyword>
<comment type="caution">
    <text evidence="8">The sequence shown here is derived from an EMBL/GenBank/DDBJ whole genome shotgun (WGS) entry which is preliminary data.</text>
</comment>
<proteinExistence type="inferred from homology"/>
<evidence type="ECO:0000313" key="9">
    <source>
        <dbReference type="Proteomes" id="UP001642501"/>
    </source>
</evidence>
<feature type="signal peptide" evidence="4">
    <location>
        <begin position="1"/>
        <end position="18"/>
    </location>
</feature>
<feature type="domain" description="Plastocyanin-like" evidence="6">
    <location>
        <begin position="557"/>
        <end position="666"/>
    </location>
</feature>
<dbReference type="Proteomes" id="UP001642501">
    <property type="component" value="Unassembled WGS sequence"/>
</dbReference>
<comment type="similarity">
    <text evidence="1">Belongs to the multicopper oxidase family.</text>
</comment>
<dbReference type="CDD" id="cd13901">
    <property type="entry name" value="CuRO_3_MaLCC_like"/>
    <property type="match status" value="1"/>
</dbReference>
<dbReference type="SUPFAM" id="SSF49503">
    <property type="entry name" value="Cupredoxins"/>
    <property type="match status" value="3"/>
</dbReference>
<dbReference type="Pfam" id="PF07731">
    <property type="entry name" value="Cu-oxidase_2"/>
    <property type="match status" value="1"/>
</dbReference>
<name>A0ABP0DYN9_9PEZI</name>
<feature type="compositionally biased region" description="Low complexity" evidence="3">
    <location>
        <begin position="464"/>
        <end position="489"/>
    </location>
</feature>
<protein>
    <recommendedName>
        <fullName evidence="10">Multicopper oxidase</fullName>
    </recommendedName>
</protein>
<dbReference type="Pfam" id="PF00394">
    <property type="entry name" value="Cu-oxidase"/>
    <property type="match status" value="1"/>
</dbReference>
<reference evidence="8 9" key="1">
    <citation type="submission" date="2024-01" db="EMBL/GenBank/DDBJ databases">
        <authorList>
            <person name="Allen C."/>
            <person name="Tagirdzhanova G."/>
        </authorList>
    </citation>
    <scope>NUCLEOTIDE SEQUENCE [LARGE SCALE GENOMIC DNA]</scope>
    <source>
        <strain evidence="8 9">CBS 573.63</strain>
    </source>
</reference>
<dbReference type="InterPro" id="IPR045087">
    <property type="entry name" value="Cu-oxidase_fam"/>
</dbReference>
<feature type="domain" description="Plastocyanin-like" evidence="5">
    <location>
        <begin position="208"/>
        <end position="350"/>
    </location>
</feature>
<evidence type="ECO:0000259" key="6">
    <source>
        <dbReference type="Pfam" id="PF07731"/>
    </source>
</evidence>
<dbReference type="Gene3D" id="2.60.40.420">
    <property type="entry name" value="Cupredoxins - blue copper proteins"/>
    <property type="match status" value="3"/>
</dbReference>
<keyword evidence="2" id="KW-0186">Copper</keyword>
<dbReference type="InterPro" id="IPR001117">
    <property type="entry name" value="Cu-oxidase_2nd"/>
</dbReference>
<dbReference type="EMBL" id="CAWUOM010000132">
    <property type="protein sequence ID" value="CAK7273405.1"/>
    <property type="molecule type" value="Genomic_DNA"/>
</dbReference>
<evidence type="ECO:0000256" key="3">
    <source>
        <dbReference type="SAM" id="MobiDB-lite"/>
    </source>
</evidence>
<dbReference type="Pfam" id="PF07732">
    <property type="entry name" value="Cu-oxidase_3"/>
    <property type="match status" value="1"/>
</dbReference>
<organism evidence="8 9">
    <name type="scientific">Sporothrix epigloea</name>
    <dbReference type="NCBI Taxonomy" id="1892477"/>
    <lineage>
        <taxon>Eukaryota</taxon>
        <taxon>Fungi</taxon>
        <taxon>Dikarya</taxon>
        <taxon>Ascomycota</taxon>
        <taxon>Pezizomycotina</taxon>
        <taxon>Sordariomycetes</taxon>
        <taxon>Sordariomycetidae</taxon>
        <taxon>Ophiostomatales</taxon>
        <taxon>Ophiostomataceae</taxon>
        <taxon>Sporothrix</taxon>
    </lineage>
</organism>
<feature type="compositionally biased region" description="Basic and acidic residues" evidence="3">
    <location>
        <begin position="387"/>
        <end position="401"/>
    </location>
</feature>
<dbReference type="CDD" id="cd13854">
    <property type="entry name" value="CuRO_1_MaLCC_like"/>
    <property type="match status" value="1"/>
</dbReference>
<evidence type="ECO:0000259" key="7">
    <source>
        <dbReference type="Pfam" id="PF07732"/>
    </source>
</evidence>
<gene>
    <name evidence="8" type="ORF">SEPCBS57363_005636</name>
</gene>
<dbReference type="InterPro" id="IPR008972">
    <property type="entry name" value="Cupredoxin"/>
</dbReference>
<evidence type="ECO:0000256" key="4">
    <source>
        <dbReference type="SAM" id="SignalP"/>
    </source>
</evidence>
<evidence type="ECO:0000256" key="2">
    <source>
        <dbReference type="ARBA" id="ARBA00023008"/>
    </source>
</evidence>
<evidence type="ECO:0000256" key="1">
    <source>
        <dbReference type="ARBA" id="ARBA00010609"/>
    </source>
</evidence>
<dbReference type="InterPro" id="IPR011707">
    <property type="entry name" value="Cu-oxidase-like_N"/>
</dbReference>
<accession>A0ABP0DYN9</accession>
<dbReference type="PANTHER" id="PTHR11709:SF145">
    <property type="entry name" value="LCC1"/>
    <property type="match status" value="1"/>
</dbReference>
<feature type="domain" description="Plastocyanin-like" evidence="7">
    <location>
        <begin position="81"/>
        <end position="198"/>
    </location>
</feature>
<keyword evidence="4" id="KW-0732">Signal</keyword>
<sequence>MSWRHGLLAALLSGLAEATPTQQQTNGNSVLGTAAAPYLPHFLYNNPLPHGYPWGTLTANASDAYTTHPTTGVIRTYEFTISRGTLAPDGYTKSMLLVNGGFPGPLIEANWGDTIQVTVHNNITGPEEGTALHWHGFLQQGTPWEDGAPAVTQCPIAPGASFTYQFQATLYGTSWYHSHYSAQYSDGIAGPIVVYGPNEYPYDIDIGPVMLSDYYHEDYMTILEKMLAPGGMLEVTSDNNLIQGKNSMGCVTKSASDKTPCVADAPQASFYFEKGKVHRLRLINSGSEGAQHFSIDDHMLTVIAYDFVPIVAYEAKVITLGVGQRADILVTANVTNGTSFWLRSDIATCSTAKQPFAEAAIYYVDGDTSAHTELGASNSIWSASGRNRSDEVWGTPKDFRPGSRRGPNTASGGFGSKMPPHNSLPGRPPAIVSSGSKQGSHTVDAMPGTAGSVHFSDGHGGNSGSASKASPNSSLPQPSSSPWPAGSAGVPDPSTCFNDDLSLTRPLFPIALPPPSWTHTFNIEMFVNASDVTLWKFDGVSFRGDYNAPTLLLASLGNTSWPAEWNGRNLYTNTSVRMIVNNPGPSQHPMHLHGSNFYVLHEGPGPWDGTIVHPENPMRRDVQIVRPNGHLALQFDSINPGVWLFHCHIAWHASGGFLEQFIVQPDEIERMRVPSIMAQTCRDWAAWTGTHVPDQIDSGL</sequence>
<feature type="chain" id="PRO_5046887696" description="Multicopper oxidase" evidence="4">
    <location>
        <begin position="19"/>
        <end position="700"/>
    </location>
</feature>
<evidence type="ECO:0008006" key="10">
    <source>
        <dbReference type="Google" id="ProtNLM"/>
    </source>
</evidence>
<feature type="region of interest" description="Disordered" evidence="3">
    <location>
        <begin position="386"/>
        <end position="492"/>
    </location>
</feature>